<reference evidence="2 3" key="1">
    <citation type="submission" date="2018-04" db="EMBL/GenBank/DDBJ databases">
        <title>The genome of golden apple snail Pomacea canaliculata provides insight into stress tolerance and invasive adaptation.</title>
        <authorList>
            <person name="Liu C."/>
            <person name="Liu B."/>
            <person name="Ren Y."/>
            <person name="Zhang Y."/>
            <person name="Wang H."/>
            <person name="Li S."/>
            <person name="Jiang F."/>
            <person name="Yin L."/>
            <person name="Zhang G."/>
            <person name="Qian W."/>
            <person name="Fan W."/>
        </authorList>
    </citation>
    <scope>NUCLEOTIDE SEQUENCE [LARGE SCALE GENOMIC DNA]</scope>
    <source>
        <strain evidence="2">SZHN2017</strain>
        <tissue evidence="2">Muscle</tissue>
    </source>
</reference>
<proteinExistence type="predicted"/>
<dbReference type="AlphaFoldDB" id="A0A2T7NSI7"/>
<dbReference type="InterPro" id="IPR016186">
    <property type="entry name" value="C-type_lectin-like/link_sf"/>
</dbReference>
<keyword evidence="3" id="KW-1185">Reference proteome</keyword>
<evidence type="ECO:0000313" key="3">
    <source>
        <dbReference type="Proteomes" id="UP000245119"/>
    </source>
</evidence>
<dbReference type="InterPro" id="IPR016187">
    <property type="entry name" value="CTDL_fold"/>
</dbReference>
<dbReference type="CDD" id="cd00037">
    <property type="entry name" value="CLECT"/>
    <property type="match status" value="1"/>
</dbReference>
<dbReference type="PANTHER" id="PTHR22803">
    <property type="entry name" value="MANNOSE, PHOSPHOLIPASE, LECTIN RECEPTOR RELATED"/>
    <property type="match status" value="1"/>
</dbReference>
<name>A0A2T7NSI7_POMCA</name>
<protein>
    <recommendedName>
        <fullName evidence="1">C-type lectin domain-containing protein</fullName>
    </recommendedName>
</protein>
<evidence type="ECO:0000313" key="2">
    <source>
        <dbReference type="EMBL" id="PVD24112.1"/>
    </source>
</evidence>
<dbReference type="PROSITE" id="PS50041">
    <property type="entry name" value="C_TYPE_LECTIN_2"/>
    <property type="match status" value="1"/>
</dbReference>
<comment type="caution">
    <text evidence="2">The sequence shown here is derived from an EMBL/GenBank/DDBJ whole genome shotgun (WGS) entry which is preliminary data.</text>
</comment>
<dbReference type="SUPFAM" id="SSF56436">
    <property type="entry name" value="C-type lectin-like"/>
    <property type="match status" value="1"/>
</dbReference>
<dbReference type="Gene3D" id="3.10.100.10">
    <property type="entry name" value="Mannose-Binding Protein A, subunit A"/>
    <property type="match status" value="1"/>
</dbReference>
<dbReference type="EMBL" id="PZQS01000009">
    <property type="protein sequence ID" value="PVD24112.1"/>
    <property type="molecule type" value="Genomic_DNA"/>
</dbReference>
<dbReference type="Pfam" id="PF00059">
    <property type="entry name" value="Lectin_C"/>
    <property type="match status" value="1"/>
</dbReference>
<gene>
    <name evidence="2" type="ORF">C0Q70_14582</name>
</gene>
<dbReference type="InterPro" id="IPR050111">
    <property type="entry name" value="C-type_lectin/snaclec_domain"/>
</dbReference>
<sequence>MLVTTVTVYSNAQLRCQQDGGHVMHYKSLTVDRPAVTSLLSNKTFRTTRLWVGGKDENKDGLFEWTDGEVIDQASGVWSTGEPSISPDESCVVLRPEYRMADQNCSKTHSYICQIDYGTRQLTTVITPPTVITHVVMVVMVSVTMLHHSDNGNRSTLNGELVSQGCFEHLRAQSGTGSNAVTPSTGYRQDEMPFNPQKSWEGGTNLVNCRHEEHSSTSRQNYFESHFVNDACSSDFFTWHRDEEMVPTVQQHYEPQ</sequence>
<dbReference type="OrthoDB" id="6162106at2759"/>
<organism evidence="2 3">
    <name type="scientific">Pomacea canaliculata</name>
    <name type="common">Golden apple snail</name>
    <dbReference type="NCBI Taxonomy" id="400727"/>
    <lineage>
        <taxon>Eukaryota</taxon>
        <taxon>Metazoa</taxon>
        <taxon>Spiralia</taxon>
        <taxon>Lophotrochozoa</taxon>
        <taxon>Mollusca</taxon>
        <taxon>Gastropoda</taxon>
        <taxon>Caenogastropoda</taxon>
        <taxon>Architaenioglossa</taxon>
        <taxon>Ampullarioidea</taxon>
        <taxon>Ampullariidae</taxon>
        <taxon>Pomacea</taxon>
    </lineage>
</organism>
<evidence type="ECO:0000259" key="1">
    <source>
        <dbReference type="PROSITE" id="PS50041"/>
    </source>
</evidence>
<dbReference type="InterPro" id="IPR001304">
    <property type="entry name" value="C-type_lectin-like"/>
</dbReference>
<dbReference type="Proteomes" id="UP000245119">
    <property type="component" value="Linkage Group LG9"/>
</dbReference>
<feature type="domain" description="C-type lectin" evidence="1">
    <location>
        <begin position="1"/>
        <end position="114"/>
    </location>
</feature>
<accession>A0A2T7NSI7</accession>